<dbReference type="EMBL" id="CP101118">
    <property type="protein sequence ID" value="WZF89080.1"/>
    <property type="molecule type" value="Genomic_DNA"/>
</dbReference>
<dbReference type="RefSeq" id="WP_117617116.1">
    <property type="nucleotide sequence ID" value="NZ_CP101118.1"/>
</dbReference>
<keyword evidence="2" id="KW-1185">Reference proteome</keyword>
<reference evidence="1 2" key="1">
    <citation type="submission" date="2022-07" db="EMBL/GenBank/DDBJ databases">
        <title>A copper resistant bacterium isolated from sediment samples of deep sea hydrothermal areas.</title>
        <authorList>
            <person name="Zeng X."/>
        </authorList>
    </citation>
    <scope>NUCLEOTIDE SEQUENCE [LARGE SCALE GENOMIC DNA]</scope>
    <source>
        <strain evidence="2">CuT 6</strain>
    </source>
</reference>
<sequence>MPPGLASGLPLPLLQQRQSHPLLHRGQAVTTEYIDYGEPLGKSVTSNLPAPLRDVAEACNEHSAFDVVEFRRISPNSHALIVDVGDGTFDAKNRVGIRRFERLALVYSSNLGFPWEVRALRSDFPVTMHQNHVEPNSPR</sequence>
<protein>
    <submittedName>
        <fullName evidence="1">Uncharacterized protein</fullName>
    </submittedName>
</protein>
<gene>
    <name evidence="1" type="ORF">NLK58_02385</name>
</gene>
<organism evidence="1 2">
    <name type="scientific">Marinobacter metalliresistant</name>
    <dbReference type="NCBI Taxonomy" id="2961995"/>
    <lineage>
        <taxon>Bacteria</taxon>
        <taxon>Pseudomonadati</taxon>
        <taxon>Pseudomonadota</taxon>
        <taxon>Gammaproteobacteria</taxon>
        <taxon>Pseudomonadales</taxon>
        <taxon>Marinobacteraceae</taxon>
        <taxon>Marinobacter</taxon>
    </lineage>
</organism>
<dbReference type="Proteomes" id="UP001475781">
    <property type="component" value="Chromosome"/>
</dbReference>
<accession>A0ABZ2W2V4</accession>
<evidence type="ECO:0000313" key="2">
    <source>
        <dbReference type="Proteomes" id="UP001475781"/>
    </source>
</evidence>
<name>A0ABZ2W2V4_9GAMM</name>
<evidence type="ECO:0000313" key="1">
    <source>
        <dbReference type="EMBL" id="WZF89080.1"/>
    </source>
</evidence>
<proteinExistence type="predicted"/>